<keyword evidence="2" id="KW-0378">Hydrolase</keyword>
<dbReference type="AlphaFoldDB" id="A0A1W9KU38"/>
<comment type="caution">
    <text evidence="2">The sequence shown here is derived from an EMBL/GenBank/DDBJ whole genome shotgun (WGS) entry which is preliminary data.</text>
</comment>
<protein>
    <submittedName>
        <fullName evidence="2">Hydrolase 2, exosortase A system-associated</fullName>
    </submittedName>
</protein>
<dbReference type="InterPro" id="IPR029058">
    <property type="entry name" value="AB_hydrolase_fold"/>
</dbReference>
<proteinExistence type="predicted"/>
<dbReference type="EMBL" id="MTEI01000006">
    <property type="protein sequence ID" value="OQW87953.1"/>
    <property type="molecule type" value="Genomic_DNA"/>
</dbReference>
<reference evidence="2 3" key="1">
    <citation type="submission" date="2017-01" db="EMBL/GenBank/DDBJ databases">
        <title>Novel large sulfur bacteria in the metagenomes of groundwater-fed chemosynthetic microbial mats in the Lake Huron basin.</title>
        <authorList>
            <person name="Sharrar A.M."/>
            <person name="Flood B.E."/>
            <person name="Bailey J.V."/>
            <person name="Jones D.S."/>
            <person name="Biddanda B."/>
            <person name="Ruberg S.A."/>
            <person name="Marcus D.N."/>
            <person name="Dick G.J."/>
        </authorList>
    </citation>
    <scope>NUCLEOTIDE SEQUENCE [LARGE SCALE GENOMIC DNA]</scope>
    <source>
        <strain evidence="2">A7</strain>
    </source>
</reference>
<dbReference type="InterPro" id="IPR017532">
    <property type="entry name" value="Hydrolase-2_PEP"/>
</dbReference>
<evidence type="ECO:0000313" key="3">
    <source>
        <dbReference type="Proteomes" id="UP000192505"/>
    </source>
</evidence>
<dbReference type="Gene3D" id="3.40.50.1820">
    <property type="entry name" value="alpha/beta hydrolase"/>
    <property type="match status" value="1"/>
</dbReference>
<evidence type="ECO:0000313" key="2">
    <source>
        <dbReference type="EMBL" id="OQW87953.1"/>
    </source>
</evidence>
<dbReference type="SUPFAM" id="SSF53474">
    <property type="entry name" value="alpha/beta-Hydrolases"/>
    <property type="match status" value="1"/>
</dbReference>
<sequence>MPPAATLQAFFLDAEHGQRFCLLHTPPASQPVLGHVVYAHPFAEEMNASRRMAALQARALAQAGFAVLQMDLMGCGDSTGHFEEANWAAWVDDVALARRWMCEHWPGVAWLWGLRAGGLLAAQVCRQEKTPGRLLLWQPVLSGKQHLHQFLRLQMAGDIARGEPNRGTSRLMHLLEKGESVEVAGYSVSAALAQGMAQADLDGLPAGTQIISLELGSASTDPVSPALAAQLQRWQAAGCSTVANVVPGADFWQMQECPDSPAWVTTSLQALSANPAGGAP</sequence>
<dbReference type="NCBIfam" id="TIGR03101">
    <property type="entry name" value="hydr2_PEP"/>
    <property type="match status" value="1"/>
</dbReference>
<accession>A0A1W9KU38</accession>
<dbReference type="GO" id="GO:0016787">
    <property type="term" value="F:hydrolase activity"/>
    <property type="evidence" value="ECO:0007669"/>
    <property type="project" value="UniProtKB-KW"/>
</dbReference>
<name>A0A1W9KU38_9BURK</name>
<organism evidence="2 3">
    <name type="scientific">Rhodoferax ferrireducens</name>
    <dbReference type="NCBI Taxonomy" id="192843"/>
    <lineage>
        <taxon>Bacteria</taxon>
        <taxon>Pseudomonadati</taxon>
        <taxon>Pseudomonadota</taxon>
        <taxon>Betaproteobacteria</taxon>
        <taxon>Burkholderiales</taxon>
        <taxon>Comamonadaceae</taxon>
        <taxon>Rhodoferax</taxon>
    </lineage>
</organism>
<feature type="domain" description="Serine aminopeptidase S33" evidence="1">
    <location>
        <begin position="34"/>
        <end position="153"/>
    </location>
</feature>
<dbReference type="Proteomes" id="UP000192505">
    <property type="component" value="Unassembled WGS sequence"/>
</dbReference>
<dbReference type="InterPro" id="IPR022742">
    <property type="entry name" value="Hydrolase_4"/>
</dbReference>
<evidence type="ECO:0000259" key="1">
    <source>
        <dbReference type="Pfam" id="PF12146"/>
    </source>
</evidence>
<dbReference type="Pfam" id="PF12146">
    <property type="entry name" value="Hydrolase_4"/>
    <property type="match status" value="1"/>
</dbReference>
<gene>
    <name evidence="2" type="ORF">BWK72_11085</name>
</gene>